<feature type="chain" id="PRO_5012578110" evidence="1">
    <location>
        <begin position="21"/>
        <end position="101"/>
    </location>
</feature>
<evidence type="ECO:0000313" key="2">
    <source>
        <dbReference type="EMBL" id="SNC76241.1"/>
    </source>
</evidence>
<dbReference type="RefSeq" id="WP_088844564.1">
    <property type="nucleotide sequence ID" value="NZ_FYEW01000002.1"/>
</dbReference>
<keyword evidence="3" id="KW-1185">Reference proteome</keyword>
<sequence length="101" mass="10840">MRYRLLILSMLGLLATATQAAAQHAPRERWTESSAVAGAPVLASLGHAEIAEPVVDNDVNTSVTNDTALPPSVGQFLLASQDFAVTHNSEPMGAFRRKRKQ</sequence>
<evidence type="ECO:0000256" key="1">
    <source>
        <dbReference type="SAM" id="SignalP"/>
    </source>
</evidence>
<evidence type="ECO:0000313" key="3">
    <source>
        <dbReference type="Proteomes" id="UP000198131"/>
    </source>
</evidence>
<protein>
    <submittedName>
        <fullName evidence="2">Uncharacterized protein</fullName>
    </submittedName>
</protein>
<keyword evidence="1" id="KW-0732">Signal</keyword>
<feature type="signal peptide" evidence="1">
    <location>
        <begin position="1"/>
        <end position="20"/>
    </location>
</feature>
<name>A0A212UDR3_9BACT</name>
<dbReference type="EMBL" id="FYEW01000002">
    <property type="protein sequence ID" value="SNC76241.1"/>
    <property type="molecule type" value="Genomic_DNA"/>
</dbReference>
<dbReference type="AlphaFoldDB" id="A0A212UDR3"/>
<gene>
    <name evidence="2" type="ORF">SAMN06265337_3286</name>
</gene>
<organism evidence="2 3">
    <name type="scientific">Hymenobacter gelipurpurascens</name>
    <dbReference type="NCBI Taxonomy" id="89968"/>
    <lineage>
        <taxon>Bacteria</taxon>
        <taxon>Pseudomonadati</taxon>
        <taxon>Bacteroidota</taxon>
        <taxon>Cytophagia</taxon>
        <taxon>Cytophagales</taxon>
        <taxon>Hymenobacteraceae</taxon>
        <taxon>Hymenobacter</taxon>
    </lineage>
</organism>
<accession>A0A212UDR3</accession>
<proteinExistence type="predicted"/>
<dbReference type="Proteomes" id="UP000198131">
    <property type="component" value="Unassembled WGS sequence"/>
</dbReference>
<reference evidence="3" key="1">
    <citation type="submission" date="2017-06" db="EMBL/GenBank/DDBJ databases">
        <authorList>
            <person name="Varghese N."/>
            <person name="Submissions S."/>
        </authorList>
    </citation>
    <scope>NUCLEOTIDE SEQUENCE [LARGE SCALE GENOMIC DNA]</scope>
    <source>
        <strain evidence="3">DSM 11116</strain>
    </source>
</reference>